<comment type="caution">
    <text evidence="1">The sequence shown here is derived from an EMBL/GenBank/DDBJ whole genome shotgun (WGS) entry which is preliminary data.</text>
</comment>
<proteinExistence type="predicted"/>
<protein>
    <submittedName>
        <fullName evidence="1">Uncharacterized protein</fullName>
    </submittedName>
</protein>
<reference evidence="2" key="1">
    <citation type="journal article" date="2019" name="Int. J. Syst. Evol. Microbiol.">
        <title>The Global Catalogue of Microorganisms (GCM) 10K type strain sequencing project: providing services to taxonomists for standard genome sequencing and annotation.</title>
        <authorList>
            <consortium name="The Broad Institute Genomics Platform"/>
            <consortium name="The Broad Institute Genome Sequencing Center for Infectious Disease"/>
            <person name="Wu L."/>
            <person name="Ma J."/>
        </authorList>
    </citation>
    <scope>NUCLEOTIDE SEQUENCE [LARGE SCALE GENOMIC DNA]</scope>
    <source>
        <strain evidence="2">CCUG 55854</strain>
    </source>
</reference>
<evidence type="ECO:0000313" key="1">
    <source>
        <dbReference type="EMBL" id="MFD1043173.1"/>
    </source>
</evidence>
<organism evidence="1 2">
    <name type="scientific">Pseudoxanthomonas kaohsiungensis</name>
    <dbReference type="NCBI Taxonomy" id="283923"/>
    <lineage>
        <taxon>Bacteria</taxon>
        <taxon>Pseudomonadati</taxon>
        <taxon>Pseudomonadota</taxon>
        <taxon>Gammaproteobacteria</taxon>
        <taxon>Lysobacterales</taxon>
        <taxon>Lysobacteraceae</taxon>
        <taxon>Pseudoxanthomonas</taxon>
    </lineage>
</organism>
<dbReference type="Proteomes" id="UP001597033">
    <property type="component" value="Unassembled WGS sequence"/>
</dbReference>
<name>A0ABW3LY75_9GAMM</name>
<keyword evidence="2" id="KW-1185">Reference proteome</keyword>
<gene>
    <name evidence="1" type="ORF">ACFQ2N_12540</name>
</gene>
<sequence length="205" mass="22487">MTTPIQSPFLHAVEQALAAAGQLQGISQIMPVGLQRALAELQQQYDKLNNISRAAYYSEDETNRLDWNIAKVALRQASKDVMAARGMQQEPSWMRPAIQIAEDRAKVPAPQASAPSSNDDFRLAYSATQMERRDGAGFWNVTAGWVRLEDASRLSAVLDDQSMTIATLRKGAGSADVKLVDAAQAEALEEDYLERVDGLAIARPR</sequence>
<accession>A0ABW3LY75</accession>
<dbReference type="EMBL" id="JBHTKN010000008">
    <property type="protein sequence ID" value="MFD1043173.1"/>
    <property type="molecule type" value="Genomic_DNA"/>
</dbReference>
<dbReference type="RefSeq" id="WP_162377100.1">
    <property type="nucleotide sequence ID" value="NZ_JBHTKN010000008.1"/>
</dbReference>
<evidence type="ECO:0000313" key="2">
    <source>
        <dbReference type="Proteomes" id="UP001597033"/>
    </source>
</evidence>